<proteinExistence type="predicted"/>
<keyword evidence="3" id="KW-1185">Reference proteome</keyword>
<dbReference type="AlphaFoldDB" id="A0A0B5BA39"/>
<dbReference type="EMBL" id="CP009788">
    <property type="protein sequence ID" value="AJE03583.1"/>
    <property type="molecule type" value="Genomic_DNA"/>
</dbReference>
<dbReference type="Gene3D" id="1.10.1220.10">
    <property type="entry name" value="Met repressor-like"/>
    <property type="match status" value="1"/>
</dbReference>
<reference evidence="2 3" key="1">
    <citation type="journal article" date="2015" name="Genome Announc.">
        <title>Complete Genome of Geobacter pickeringii G13T, a Metal-Reducing Isolate from Sedimentary Kaolin Deposits.</title>
        <authorList>
            <person name="Badalamenti J.P."/>
            <person name="Bond D.R."/>
        </authorList>
    </citation>
    <scope>NUCLEOTIDE SEQUENCE [LARGE SCALE GENOMIC DNA]</scope>
    <source>
        <strain evidence="2 3">G13</strain>
    </source>
</reference>
<dbReference type="CDD" id="cd22231">
    <property type="entry name" value="RHH_NikR_HicB-like"/>
    <property type="match status" value="1"/>
</dbReference>
<dbReference type="InterPro" id="IPR013321">
    <property type="entry name" value="Arc_rbn_hlx_hlx"/>
</dbReference>
<dbReference type="Pfam" id="PF01402">
    <property type="entry name" value="RHH_1"/>
    <property type="match status" value="1"/>
</dbReference>
<sequence>MAKAKLAVTLDEATLSEVDRLVARHVFPNRSRLIEEAVKEKLARRTHSRLARECALLDPAFEKALSEEGMGEELNEWPEY</sequence>
<evidence type="ECO:0000313" key="3">
    <source>
        <dbReference type="Proteomes" id="UP000057609"/>
    </source>
</evidence>
<dbReference type="SUPFAM" id="SSF47598">
    <property type="entry name" value="Ribbon-helix-helix"/>
    <property type="match status" value="1"/>
</dbReference>
<dbReference type="OrthoDB" id="9800125at2"/>
<dbReference type="Proteomes" id="UP000057609">
    <property type="component" value="Chromosome"/>
</dbReference>
<dbReference type="KEGG" id="gpi:GPICK_09670"/>
<dbReference type="InterPro" id="IPR010985">
    <property type="entry name" value="Ribbon_hlx_hlx"/>
</dbReference>
<evidence type="ECO:0000313" key="2">
    <source>
        <dbReference type="EMBL" id="AJE03583.1"/>
    </source>
</evidence>
<name>A0A0B5BA39_9BACT</name>
<organism evidence="2 3">
    <name type="scientific">Geobacter pickeringii</name>
    <dbReference type="NCBI Taxonomy" id="345632"/>
    <lineage>
        <taxon>Bacteria</taxon>
        <taxon>Pseudomonadati</taxon>
        <taxon>Thermodesulfobacteriota</taxon>
        <taxon>Desulfuromonadia</taxon>
        <taxon>Geobacterales</taxon>
        <taxon>Geobacteraceae</taxon>
        <taxon>Geobacter</taxon>
    </lineage>
</organism>
<dbReference type="InterPro" id="IPR002145">
    <property type="entry name" value="CopG"/>
</dbReference>
<feature type="domain" description="Ribbon-helix-helix protein CopG" evidence="1">
    <location>
        <begin position="8"/>
        <end position="44"/>
    </location>
</feature>
<dbReference type="STRING" id="345632.GPICK_09670"/>
<dbReference type="HOGENOM" id="CLU_2586142_0_0_7"/>
<dbReference type="GO" id="GO:0006355">
    <property type="term" value="P:regulation of DNA-templated transcription"/>
    <property type="evidence" value="ECO:0007669"/>
    <property type="project" value="InterPro"/>
</dbReference>
<gene>
    <name evidence="2" type="ORF">GPICK_09670</name>
</gene>
<accession>A0A0B5BA39</accession>
<protein>
    <submittedName>
        <fullName evidence="2">CopG family transcriptional regulator</fullName>
    </submittedName>
</protein>
<dbReference type="RefSeq" id="WP_039742639.1">
    <property type="nucleotide sequence ID" value="NZ_CP009788.1"/>
</dbReference>
<evidence type="ECO:0000259" key="1">
    <source>
        <dbReference type="Pfam" id="PF01402"/>
    </source>
</evidence>